<gene>
    <name evidence="1" type="ORF">OnM2_096020</name>
</gene>
<dbReference type="Proteomes" id="UP000286134">
    <property type="component" value="Unassembled WGS sequence"/>
</dbReference>
<protein>
    <submittedName>
        <fullName evidence="1">Uncharacterized protein</fullName>
    </submittedName>
</protein>
<proteinExistence type="predicted"/>
<name>A0A420HB65_9PEZI</name>
<dbReference type="OrthoDB" id="4774312at2759"/>
<evidence type="ECO:0000313" key="1">
    <source>
        <dbReference type="EMBL" id="RKF54648.1"/>
    </source>
</evidence>
<dbReference type="AlphaFoldDB" id="A0A420HB65"/>
<sequence>MSPDVSRALRKLSTQVSKRIDRRGKSRAEDQVEGEALLVGELGDFGLRNKKGNHEGELRSVVPLLSAKRKAFRVPVVVKTSRNGTPVNVAMPTEVSLADQGSDMIDVTIGFLRALGISTKPLSELGYHNYNH</sequence>
<accession>A0A420HB65</accession>
<dbReference type="EMBL" id="MCFK01009600">
    <property type="protein sequence ID" value="RKF54648.1"/>
    <property type="molecule type" value="Genomic_DNA"/>
</dbReference>
<organism evidence="1 2">
    <name type="scientific">Erysiphe neolycopersici</name>
    <dbReference type="NCBI Taxonomy" id="212602"/>
    <lineage>
        <taxon>Eukaryota</taxon>
        <taxon>Fungi</taxon>
        <taxon>Dikarya</taxon>
        <taxon>Ascomycota</taxon>
        <taxon>Pezizomycotina</taxon>
        <taxon>Leotiomycetes</taxon>
        <taxon>Erysiphales</taxon>
        <taxon>Erysiphaceae</taxon>
        <taxon>Erysiphe</taxon>
    </lineage>
</organism>
<evidence type="ECO:0000313" key="2">
    <source>
        <dbReference type="Proteomes" id="UP000286134"/>
    </source>
</evidence>
<reference evidence="1 2" key="1">
    <citation type="journal article" date="2018" name="BMC Genomics">
        <title>Comparative genome analyses reveal sequence features reflecting distinct modes of host-adaptation between dicot and monocot powdery mildew.</title>
        <authorList>
            <person name="Wu Y."/>
            <person name="Ma X."/>
            <person name="Pan Z."/>
            <person name="Kale S.D."/>
            <person name="Song Y."/>
            <person name="King H."/>
            <person name="Zhang Q."/>
            <person name="Presley C."/>
            <person name="Deng X."/>
            <person name="Wei C.I."/>
            <person name="Xiao S."/>
        </authorList>
    </citation>
    <scope>NUCLEOTIDE SEQUENCE [LARGE SCALE GENOMIC DNA]</scope>
    <source>
        <strain evidence="1">UMSG2</strain>
    </source>
</reference>
<keyword evidence="2" id="KW-1185">Reference proteome</keyword>
<comment type="caution">
    <text evidence="1">The sequence shown here is derived from an EMBL/GenBank/DDBJ whole genome shotgun (WGS) entry which is preliminary data.</text>
</comment>